<dbReference type="SMR" id="A0A3B5XXT7"/>
<dbReference type="Gramene" id="TraesPARA_EIv1.0_0074710.1">
    <property type="protein sequence ID" value="TraesPARA_EIv1.0_0074710.1.CDS"/>
    <property type="gene ID" value="TraesPARA_EIv1.0_0074710"/>
</dbReference>
<evidence type="ECO:0000256" key="1">
    <source>
        <dbReference type="SAM" id="MobiDB-lite"/>
    </source>
</evidence>
<dbReference type="Gramene" id="TraesSTA1A03G00044730.1">
    <property type="protein sequence ID" value="TraesSTA1A03G00044730.1"/>
    <property type="gene ID" value="TraesSTA1A03G00044730"/>
</dbReference>
<dbReference type="STRING" id="4565.A0A3B5XXT7"/>
<evidence type="ECO:0000313" key="3">
    <source>
        <dbReference type="Proteomes" id="UP000019116"/>
    </source>
</evidence>
<reference evidence="2" key="1">
    <citation type="submission" date="2018-08" db="EMBL/GenBank/DDBJ databases">
        <authorList>
            <person name="Rossello M."/>
        </authorList>
    </citation>
    <scope>NUCLEOTIDE SEQUENCE [LARGE SCALE GENOMIC DNA]</scope>
    <source>
        <strain evidence="2">cv. Chinese Spring</strain>
    </source>
</reference>
<dbReference type="Gramene" id="TraesARI1A03G00045980.1">
    <property type="protein sequence ID" value="TraesARI1A03G00045980.1"/>
    <property type="gene ID" value="TraesARI1A03G00045980"/>
</dbReference>
<feature type="region of interest" description="Disordered" evidence="1">
    <location>
        <begin position="1"/>
        <end position="51"/>
    </location>
</feature>
<dbReference type="AlphaFoldDB" id="A0A3B5XXT7"/>
<sequence length="394" mass="43087">MVIIGGDAGGNEGDRSGSQPLRQNSKRPANRQPRPVQSVEQGEDVEDADQFRVVKRTRRAALGKGAESSSRAAVAGEVVASSTADAEGSGEGVEVSPGEDVERPSQAGRIRASLARFANFNASLTPLQKSELVSTSVGGLLNLSDTLPADLTKFLVQSYQPQTSEMVFPGRGRIRVDADSVQRVFDLPNKGPKVRYLVDKDATRRFRQAFNITGNSHPQITTWLKMIEHMAGRTDDTFFMAWLAILYLDALVHDIPVSNCAIRSNAWDSTLIAKVIKKDTISPGVFGKLQLKEEYRGTEQTPLFGGILQAEAFVASKLPITYNPQKKAKIAKVVNELCKAVTEQVGTFIEEVAKIDDEEPDIDPYEMPWSLNPYEDQTLIMVTGSAMHHLLTSA</sequence>
<organism evidence="2">
    <name type="scientific">Triticum aestivum</name>
    <name type="common">Wheat</name>
    <dbReference type="NCBI Taxonomy" id="4565"/>
    <lineage>
        <taxon>Eukaryota</taxon>
        <taxon>Viridiplantae</taxon>
        <taxon>Streptophyta</taxon>
        <taxon>Embryophyta</taxon>
        <taxon>Tracheophyta</taxon>
        <taxon>Spermatophyta</taxon>
        <taxon>Magnoliopsida</taxon>
        <taxon>Liliopsida</taxon>
        <taxon>Poales</taxon>
        <taxon>Poaceae</taxon>
        <taxon>BOP clade</taxon>
        <taxon>Pooideae</taxon>
        <taxon>Triticodae</taxon>
        <taxon>Triticeae</taxon>
        <taxon>Triticinae</taxon>
        <taxon>Triticum</taxon>
    </lineage>
</organism>
<reference evidence="2" key="2">
    <citation type="submission" date="2018-10" db="UniProtKB">
        <authorList>
            <consortium name="EnsemblPlants"/>
        </authorList>
    </citation>
    <scope>IDENTIFICATION</scope>
</reference>
<dbReference type="Gramene" id="TraesLAC1A03G00047030.1">
    <property type="protein sequence ID" value="TraesLAC1A03G00047030.1"/>
    <property type="gene ID" value="TraesLAC1A03G00047030"/>
</dbReference>
<dbReference type="Gramene" id="TraesNOR1A03G00045460.1">
    <property type="protein sequence ID" value="TraesNOR1A03G00045460.1"/>
    <property type="gene ID" value="TraesNOR1A03G00045460"/>
</dbReference>
<feature type="region of interest" description="Disordered" evidence="1">
    <location>
        <begin position="81"/>
        <end position="105"/>
    </location>
</feature>
<feature type="compositionally biased region" description="Low complexity" evidence="1">
    <location>
        <begin position="84"/>
        <end position="98"/>
    </location>
</feature>
<dbReference type="Gramene" id="TraesCS1A03G0290400.1">
    <property type="protein sequence ID" value="TraesCS1A03G0290400.1.CDS"/>
    <property type="gene ID" value="TraesCS1A03G0290400"/>
</dbReference>
<dbReference type="Proteomes" id="UP000019116">
    <property type="component" value="Chromosome 1A"/>
</dbReference>
<protein>
    <submittedName>
        <fullName evidence="2">Uncharacterized protein</fullName>
    </submittedName>
</protein>
<dbReference type="Gramene" id="TraesLDM1A03G00046340.1">
    <property type="protein sequence ID" value="TraesLDM1A03G00046340.1"/>
    <property type="gene ID" value="TraesLDM1A03G00046340"/>
</dbReference>
<keyword evidence="3" id="KW-1185">Reference proteome</keyword>
<dbReference type="Gramene" id="TraesMAC1A03G00045970.1">
    <property type="protein sequence ID" value="TraesMAC1A03G00045970.1"/>
    <property type="gene ID" value="TraesMAC1A03G00045970"/>
</dbReference>
<proteinExistence type="predicted"/>
<dbReference type="Gramene" id="TraesCS1A02G118500.1">
    <property type="protein sequence ID" value="TraesCS1A02G118500.1"/>
    <property type="gene ID" value="TraesCS1A02G118500"/>
</dbReference>
<feature type="compositionally biased region" description="Gly residues" evidence="1">
    <location>
        <begin position="1"/>
        <end position="11"/>
    </location>
</feature>
<name>A0A3B5XXT7_WHEAT</name>
<dbReference type="EnsemblPlants" id="TraesCS1A02G118500.1">
    <property type="protein sequence ID" value="TraesCS1A02G118500.1"/>
    <property type="gene ID" value="TraesCS1A02G118500"/>
</dbReference>
<accession>A0A3B5XXT7</accession>
<evidence type="ECO:0000313" key="2">
    <source>
        <dbReference type="EnsemblPlants" id="TraesCS1A02G118500.1"/>
    </source>
</evidence>
<dbReference type="Gramene" id="TraesSYM1A03G00046730.1">
    <property type="protein sequence ID" value="TraesSYM1A03G00046730.1"/>
    <property type="gene ID" value="TraesSYM1A03G00046730"/>
</dbReference>
<dbReference type="Gramene" id="TraesJAG1A03G00045490.1">
    <property type="protein sequence ID" value="TraesJAG1A03G00045490.1"/>
    <property type="gene ID" value="TraesJAG1A03G00045490"/>
</dbReference>